<evidence type="ECO:0000313" key="2">
    <source>
        <dbReference type="EMBL" id="QDV58210.1"/>
    </source>
</evidence>
<feature type="compositionally biased region" description="Polar residues" evidence="1">
    <location>
        <begin position="312"/>
        <end position="322"/>
    </location>
</feature>
<accession>A0A518IYP3</accession>
<keyword evidence="3" id="KW-1185">Reference proteome</keyword>
<protein>
    <submittedName>
        <fullName evidence="2">Uncharacterized protein</fullName>
    </submittedName>
</protein>
<gene>
    <name evidence="2" type="ORF">Mal33_42270</name>
</gene>
<dbReference type="RefSeq" id="WP_145288359.1">
    <property type="nucleotide sequence ID" value="NZ_CP036318.1"/>
</dbReference>
<sequence>MKWIAPPIESSLILSLVLSAVAVVVLPGDLLAEDQAPIQAAVLLTNDQVLFGSAQQEGDRIVIEQSDGAIIRMPVERVLCWGPDLQSLYQFRLDQRERPSVRTHLADARWCLNNGLYRESANELLQVHQLAPGNSEAKRLEHQLRMFTETVKTVSAEEPLDVEPVVDHVHISPLATQQFTRVIQPILMNRCGACHGHSDDSKFSLLRLPGVSRVSATMTHRNLQHVVTWIDTNDPMKSPLLDYAQRGHGGSETAPLGKSQAQAFENLAYWCSQFATAPVAPPNAAMPIPTSATISPFEQQSSDSLVIADNGSAVQASPQQPLQPEGESQPKRLPTVVDPFDPEVFNRKHHAQLRR</sequence>
<feature type="region of interest" description="Disordered" evidence="1">
    <location>
        <begin position="307"/>
        <end position="355"/>
    </location>
</feature>
<dbReference type="Proteomes" id="UP000316770">
    <property type="component" value="Chromosome"/>
</dbReference>
<dbReference type="EMBL" id="CP036318">
    <property type="protein sequence ID" value="QDV58210.1"/>
    <property type="molecule type" value="Genomic_DNA"/>
</dbReference>
<evidence type="ECO:0000256" key="1">
    <source>
        <dbReference type="SAM" id="MobiDB-lite"/>
    </source>
</evidence>
<proteinExistence type="predicted"/>
<organism evidence="2 3">
    <name type="scientific">Rosistilla oblonga</name>
    <dbReference type="NCBI Taxonomy" id="2527990"/>
    <lineage>
        <taxon>Bacteria</taxon>
        <taxon>Pseudomonadati</taxon>
        <taxon>Planctomycetota</taxon>
        <taxon>Planctomycetia</taxon>
        <taxon>Pirellulales</taxon>
        <taxon>Pirellulaceae</taxon>
        <taxon>Rosistilla</taxon>
    </lineage>
</organism>
<dbReference type="AlphaFoldDB" id="A0A518IYP3"/>
<evidence type="ECO:0000313" key="3">
    <source>
        <dbReference type="Proteomes" id="UP000316770"/>
    </source>
</evidence>
<reference evidence="2 3" key="1">
    <citation type="submission" date="2019-02" db="EMBL/GenBank/DDBJ databases">
        <title>Deep-cultivation of Planctomycetes and their phenomic and genomic characterization uncovers novel biology.</title>
        <authorList>
            <person name="Wiegand S."/>
            <person name="Jogler M."/>
            <person name="Boedeker C."/>
            <person name="Pinto D."/>
            <person name="Vollmers J."/>
            <person name="Rivas-Marin E."/>
            <person name="Kohn T."/>
            <person name="Peeters S.H."/>
            <person name="Heuer A."/>
            <person name="Rast P."/>
            <person name="Oberbeckmann S."/>
            <person name="Bunk B."/>
            <person name="Jeske O."/>
            <person name="Meyerdierks A."/>
            <person name="Storesund J.E."/>
            <person name="Kallscheuer N."/>
            <person name="Luecker S."/>
            <person name="Lage O.M."/>
            <person name="Pohl T."/>
            <person name="Merkel B.J."/>
            <person name="Hornburger P."/>
            <person name="Mueller R.-W."/>
            <person name="Bruemmer F."/>
            <person name="Labrenz M."/>
            <person name="Spormann A.M."/>
            <person name="Op den Camp H."/>
            <person name="Overmann J."/>
            <person name="Amann R."/>
            <person name="Jetten M.S.M."/>
            <person name="Mascher T."/>
            <person name="Medema M.H."/>
            <person name="Devos D.P."/>
            <person name="Kaster A.-K."/>
            <person name="Ovreas L."/>
            <person name="Rohde M."/>
            <person name="Galperin M.Y."/>
            <person name="Jogler C."/>
        </authorList>
    </citation>
    <scope>NUCLEOTIDE SEQUENCE [LARGE SCALE GENOMIC DNA]</scope>
    <source>
        <strain evidence="2 3">Mal33</strain>
    </source>
</reference>
<name>A0A518IYP3_9BACT</name>